<keyword evidence="1" id="KW-0472">Membrane</keyword>
<dbReference type="Pfam" id="PF23728">
    <property type="entry name" value="Tubby_C_like"/>
    <property type="match status" value="1"/>
</dbReference>
<feature type="transmembrane region" description="Helical" evidence="1">
    <location>
        <begin position="30"/>
        <end position="50"/>
    </location>
</feature>
<dbReference type="OrthoDB" id="2356768at2"/>
<dbReference type="Proteomes" id="UP000181936">
    <property type="component" value="Chromosome"/>
</dbReference>
<keyword evidence="4" id="KW-1185">Reference proteome</keyword>
<accession>A0A1L3MRF9</accession>
<name>A0A1L3MRF9_9BACI</name>
<dbReference type="RefSeq" id="WP_072579692.1">
    <property type="nucleotide sequence ID" value="NZ_CP016020.1"/>
</dbReference>
<proteinExistence type="predicted"/>
<protein>
    <recommendedName>
        <fullName evidence="2">Tubby C-terminal domain-containing protein</fullName>
    </recommendedName>
</protein>
<evidence type="ECO:0000313" key="3">
    <source>
        <dbReference type="EMBL" id="APH04897.1"/>
    </source>
</evidence>
<dbReference type="AlphaFoldDB" id="A0A1L3MRF9"/>
<keyword evidence="1" id="KW-0812">Transmembrane</keyword>
<dbReference type="KEGG" id="bwh:A9C19_09120"/>
<keyword evidence="1" id="KW-1133">Transmembrane helix</keyword>
<dbReference type="EMBL" id="CP016020">
    <property type="protein sequence ID" value="APH04897.1"/>
    <property type="molecule type" value="Genomic_DNA"/>
</dbReference>
<evidence type="ECO:0000256" key="1">
    <source>
        <dbReference type="SAM" id="Phobius"/>
    </source>
</evidence>
<evidence type="ECO:0000313" key="4">
    <source>
        <dbReference type="Proteomes" id="UP000181936"/>
    </source>
</evidence>
<gene>
    <name evidence="3" type="ORF">A9C19_09120</name>
</gene>
<feature type="transmembrane region" description="Helical" evidence="1">
    <location>
        <begin position="5"/>
        <end position="24"/>
    </location>
</feature>
<dbReference type="InterPro" id="IPR056944">
    <property type="entry name" value="Tubby_C-like"/>
</dbReference>
<reference evidence="3 4" key="1">
    <citation type="journal article" date="2016" name="Sci. Rep.">
        <title>Complete genome sequence and transcriptomic analysis of a novel marine strain Bacillus weihaiensis reveals the mechanism of brown algae degradation.</title>
        <authorList>
            <person name="Zhu Y."/>
            <person name="Chen P."/>
            <person name="Bao Y."/>
            <person name="Men Y."/>
            <person name="Zeng Y."/>
            <person name="Yang J."/>
            <person name="Sun J."/>
            <person name="Sun Y."/>
        </authorList>
    </citation>
    <scope>NUCLEOTIDE SEQUENCE [LARGE SCALE GENOMIC DNA]</scope>
    <source>
        <strain evidence="3 4">Alg07</strain>
    </source>
</reference>
<feature type="domain" description="Tubby C-terminal" evidence="2">
    <location>
        <begin position="83"/>
        <end position="236"/>
    </location>
</feature>
<sequence>MARLVFLFILISVGLFLRFIFLGVFDLKQILLLSMFPIGAALIFFIQKWLAKRDITYIPSNEVKNEWSTTIYDRLAGKKMLYKGQEKVGEYKRFYFKWWQKIVNDVLEGNGTWYLNLAFISPNEENIDIVETKNELFKAYQEWEVRSDGFIRGKIKTDYSIKNSVKLKEALILELGEESYYYQSYKTGSEIHVLQDGKVIASGKRSGFFSSKYHFHLQEDKEEHEVFLVLTYVLFHYVYK</sequence>
<evidence type="ECO:0000259" key="2">
    <source>
        <dbReference type="Pfam" id="PF23728"/>
    </source>
</evidence>
<dbReference type="STRING" id="1547283.A9C19_09120"/>
<organism evidence="3 4">
    <name type="scientific">Bacillus weihaiensis</name>
    <dbReference type="NCBI Taxonomy" id="1547283"/>
    <lineage>
        <taxon>Bacteria</taxon>
        <taxon>Bacillati</taxon>
        <taxon>Bacillota</taxon>
        <taxon>Bacilli</taxon>
        <taxon>Bacillales</taxon>
        <taxon>Bacillaceae</taxon>
        <taxon>Bacillus</taxon>
    </lineage>
</organism>